<evidence type="ECO:0000313" key="2">
    <source>
        <dbReference type="Proteomes" id="UP000188388"/>
    </source>
</evidence>
<name>A0A1R3V888_9HYPH</name>
<keyword evidence="2" id="KW-1185">Reference proteome</keyword>
<evidence type="ECO:0000313" key="1">
    <source>
        <dbReference type="EMBL" id="SIT56105.1"/>
    </source>
</evidence>
<dbReference type="Proteomes" id="UP000188388">
    <property type="component" value="Unassembled WGS sequence"/>
</dbReference>
<accession>A0A1R3V888</accession>
<proteinExistence type="predicted"/>
<dbReference type="EMBL" id="FTPD01000017">
    <property type="protein sequence ID" value="SIT56105.1"/>
    <property type="molecule type" value="Genomic_DNA"/>
</dbReference>
<dbReference type="STRING" id="1631249.BQ8794_240312"/>
<organism evidence="1 2">
    <name type="scientific">Mesorhizobium prunaredense</name>
    <dbReference type="NCBI Taxonomy" id="1631249"/>
    <lineage>
        <taxon>Bacteria</taxon>
        <taxon>Pseudomonadati</taxon>
        <taxon>Pseudomonadota</taxon>
        <taxon>Alphaproteobacteria</taxon>
        <taxon>Hyphomicrobiales</taxon>
        <taxon>Phyllobacteriaceae</taxon>
        <taxon>Mesorhizobium</taxon>
    </lineage>
</organism>
<reference evidence="2" key="1">
    <citation type="submission" date="2017-01" db="EMBL/GenBank/DDBJ databases">
        <authorList>
            <person name="Brunel B."/>
        </authorList>
    </citation>
    <scope>NUCLEOTIDE SEQUENCE [LARGE SCALE GENOMIC DNA]</scope>
</reference>
<dbReference type="AlphaFoldDB" id="A0A1R3V888"/>
<protein>
    <submittedName>
        <fullName evidence="1">Uncharacterized protein</fullName>
    </submittedName>
</protein>
<sequence length="101" mass="11005">MAFPFGFFESDEITGSAPRRLMKLAVAGTDKMSADCAVGAMRTYAKIPDLGEFSYETWMSAVRAGRTFVTTGPLLDLNVNGKPMGDRIRTSVGTSQVWSCR</sequence>
<gene>
    <name evidence="1" type="ORF">BQ8794_240312</name>
</gene>